<dbReference type="OrthoDB" id="6071166at2759"/>
<gene>
    <name evidence="2" type="primary">LOC106556703</name>
</gene>
<dbReference type="Gene3D" id="3.30.200.20">
    <property type="entry name" value="Phosphorylase Kinase, domain 1"/>
    <property type="match status" value="1"/>
</dbReference>
<accession>A0A6I9Z5A9</accession>
<dbReference type="GeneID" id="106556703"/>
<evidence type="ECO:0000313" key="2">
    <source>
        <dbReference type="RefSeq" id="XP_013931151.1"/>
    </source>
</evidence>
<protein>
    <submittedName>
        <fullName evidence="2">Discoidin domain-containing receptor 2-like</fullName>
    </submittedName>
</protein>
<evidence type="ECO:0000313" key="1">
    <source>
        <dbReference type="Proteomes" id="UP000504617"/>
    </source>
</evidence>
<dbReference type="InterPro" id="IPR011009">
    <property type="entry name" value="Kinase-like_dom_sf"/>
</dbReference>
<sequence>MTLAQTHFVSLGLPACSGDYAEPDVTKCTPHQGFQNNVPHYAETDIVNLQGVTGNNTYAVPAITVDSLTKKDISIAEFPRHHLQLKEKLGEGQFGEVHLCEAVGLLEFLGRAASPESSSRAILVAVKMLRADATKTA</sequence>
<feature type="non-terminal residue" evidence="2">
    <location>
        <position position="137"/>
    </location>
</feature>
<dbReference type="SUPFAM" id="SSF56112">
    <property type="entry name" value="Protein kinase-like (PK-like)"/>
    <property type="match status" value="1"/>
</dbReference>
<dbReference type="RefSeq" id="XP_013931151.1">
    <property type="nucleotide sequence ID" value="XM_014075676.1"/>
</dbReference>
<dbReference type="AlphaFoldDB" id="A0A6I9Z5A9"/>
<reference evidence="2" key="1">
    <citation type="submission" date="2025-08" db="UniProtKB">
        <authorList>
            <consortium name="RefSeq"/>
        </authorList>
    </citation>
    <scope>IDENTIFICATION</scope>
    <source>
        <tissue evidence="2">Skeletal muscle</tissue>
    </source>
</reference>
<proteinExistence type="predicted"/>
<dbReference type="KEGG" id="tsr:106556703"/>
<name>A0A6I9Z5A9_9SAUR</name>
<organism evidence="1 2">
    <name type="scientific">Thamnophis sirtalis</name>
    <dbReference type="NCBI Taxonomy" id="35019"/>
    <lineage>
        <taxon>Eukaryota</taxon>
        <taxon>Metazoa</taxon>
        <taxon>Chordata</taxon>
        <taxon>Craniata</taxon>
        <taxon>Vertebrata</taxon>
        <taxon>Euteleostomi</taxon>
        <taxon>Lepidosauria</taxon>
        <taxon>Squamata</taxon>
        <taxon>Bifurcata</taxon>
        <taxon>Unidentata</taxon>
        <taxon>Episquamata</taxon>
        <taxon>Toxicofera</taxon>
        <taxon>Serpentes</taxon>
        <taxon>Colubroidea</taxon>
        <taxon>Colubridae</taxon>
        <taxon>Natricinae</taxon>
        <taxon>Thamnophis</taxon>
    </lineage>
</organism>
<dbReference type="Proteomes" id="UP000504617">
    <property type="component" value="Unplaced"/>
</dbReference>
<keyword evidence="1" id="KW-1185">Reference proteome</keyword>